<comment type="caution">
    <text evidence="1">The sequence shown here is derived from an EMBL/GenBank/DDBJ whole genome shotgun (WGS) entry which is preliminary data.</text>
</comment>
<gene>
    <name evidence="1" type="ORF">EYF80_042154</name>
</gene>
<keyword evidence="2" id="KW-1185">Reference proteome</keyword>
<reference evidence="1 2" key="1">
    <citation type="submission" date="2019-03" db="EMBL/GenBank/DDBJ databases">
        <title>First draft genome of Liparis tanakae, snailfish: a comprehensive survey of snailfish specific genes.</title>
        <authorList>
            <person name="Kim W."/>
            <person name="Song I."/>
            <person name="Jeong J.-H."/>
            <person name="Kim D."/>
            <person name="Kim S."/>
            <person name="Ryu S."/>
            <person name="Song J.Y."/>
            <person name="Lee S.K."/>
        </authorList>
    </citation>
    <scope>NUCLEOTIDE SEQUENCE [LARGE SCALE GENOMIC DNA]</scope>
    <source>
        <tissue evidence="1">Muscle</tissue>
    </source>
</reference>
<protein>
    <submittedName>
        <fullName evidence="1">Uncharacterized protein</fullName>
    </submittedName>
</protein>
<evidence type="ECO:0000313" key="2">
    <source>
        <dbReference type="Proteomes" id="UP000314294"/>
    </source>
</evidence>
<name>A0A4Z2G4G1_9TELE</name>
<organism evidence="1 2">
    <name type="scientific">Liparis tanakae</name>
    <name type="common">Tanaka's snailfish</name>
    <dbReference type="NCBI Taxonomy" id="230148"/>
    <lineage>
        <taxon>Eukaryota</taxon>
        <taxon>Metazoa</taxon>
        <taxon>Chordata</taxon>
        <taxon>Craniata</taxon>
        <taxon>Vertebrata</taxon>
        <taxon>Euteleostomi</taxon>
        <taxon>Actinopterygii</taxon>
        <taxon>Neopterygii</taxon>
        <taxon>Teleostei</taxon>
        <taxon>Neoteleostei</taxon>
        <taxon>Acanthomorphata</taxon>
        <taxon>Eupercaria</taxon>
        <taxon>Perciformes</taxon>
        <taxon>Cottioidei</taxon>
        <taxon>Cottales</taxon>
        <taxon>Liparidae</taxon>
        <taxon>Liparis</taxon>
    </lineage>
</organism>
<dbReference type="Proteomes" id="UP000314294">
    <property type="component" value="Unassembled WGS sequence"/>
</dbReference>
<dbReference type="AlphaFoldDB" id="A0A4Z2G4G1"/>
<proteinExistence type="predicted"/>
<dbReference type="EMBL" id="SRLO01000730">
    <property type="protein sequence ID" value="TNN47664.1"/>
    <property type="molecule type" value="Genomic_DNA"/>
</dbReference>
<evidence type="ECO:0000313" key="1">
    <source>
        <dbReference type="EMBL" id="TNN47664.1"/>
    </source>
</evidence>
<accession>A0A4Z2G4G1</accession>
<sequence length="82" mass="9414">MGDERMVERGGRRKAVVVEWIKRDHHQETSSCVSLCLLFDAGGEVEFWKDLGGLSILEAHREKSHVLSRVHRRVLRKTKTGC</sequence>